<organism evidence="2 3">
    <name type="scientific">Paenibacillus mucilaginosus K02</name>
    <dbReference type="NCBI Taxonomy" id="997761"/>
    <lineage>
        <taxon>Bacteria</taxon>
        <taxon>Bacillati</taxon>
        <taxon>Bacillota</taxon>
        <taxon>Bacilli</taxon>
        <taxon>Bacillales</taxon>
        <taxon>Paenibacillaceae</taxon>
        <taxon>Paenibacillus</taxon>
    </lineage>
</organism>
<evidence type="ECO:0000256" key="1">
    <source>
        <dbReference type="SAM" id="Phobius"/>
    </source>
</evidence>
<reference evidence="2 3" key="1">
    <citation type="submission" date="2013-06" db="EMBL/GenBank/DDBJ databases">
        <title>Complete genome sequence of Paenibacillus mucilaginosus K02.</title>
        <authorList>
            <person name="Xiao B."/>
            <person name="Sun L."/>
            <person name="Xiao L."/>
            <person name="Lian B."/>
        </authorList>
    </citation>
    <scope>NUCLEOTIDE SEQUENCE [LARGE SCALE GENOMIC DNA]</scope>
    <source>
        <strain evidence="2 3">K02</strain>
    </source>
</reference>
<evidence type="ECO:0008006" key="4">
    <source>
        <dbReference type="Google" id="ProtNLM"/>
    </source>
</evidence>
<protein>
    <recommendedName>
        <fullName evidence="4">Regulatory protein YrvL</fullName>
    </recommendedName>
</protein>
<dbReference type="EMBL" id="CP003422">
    <property type="protein sequence ID" value="AFH64807.1"/>
    <property type="molecule type" value="Genomic_DNA"/>
</dbReference>
<keyword evidence="1" id="KW-0472">Membrane</keyword>
<accession>I0BR10</accession>
<dbReference type="Pfam" id="PF14184">
    <property type="entry name" value="YrvL"/>
    <property type="match status" value="1"/>
</dbReference>
<name>I0BR10_9BACL</name>
<keyword evidence="1" id="KW-0812">Transmembrane</keyword>
<gene>
    <name evidence="2" type="ORF">B2K_29595</name>
</gene>
<dbReference type="HOGENOM" id="CLU_1592948_0_0_9"/>
<feature type="transmembrane region" description="Helical" evidence="1">
    <location>
        <begin position="67"/>
        <end position="94"/>
    </location>
</feature>
<dbReference type="Proteomes" id="UP000007392">
    <property type="component" value="Chromosome"/>
</dbReference>
<dbReference type="AlphaFoldDB" id="I0BR10"/>
<feature type="transmembrane region" description="Helical" evidence="1">
    <location>
        <begin position="101"/>
        <end position="120"/>
    </location>
</feature>
<evidence type="ECO:0000313" key="2">
    <source>
        <dbReference type="EMBL" id="AFH64807.1"/>
    </source>
</evidence>
<dbReference type="InterPro" id="IPR025912">
    <property type="entry name" value="YrvL"/>
</dbReference>
<feature type="transmembrane region" description="Helical" evidence="1">
    <location>
        <begin position="126"/>
        <end position="144"/>
    </location>
</feature>
<evidence type="ECO:0000313" key="3">
    <source>
        <dbReference type="Proteomes" id="UP000007392"/>
    </source>
</evidence>
<dbReference type="PATRIC" id="fig|997761.3.peg.5918"/>
<keyword evidence="1" id="KW-1133">Transmembrane helix</keyword>
<feature type="transmembrane region" description="Helical" evidence="1">
    <location>
        <begin position="23"/>
        <end position="47"/>
    </location>
</feature>
<dbReference type="KEGG" id="pmw:B2K_29595"/>
<dbReference type="RefSeq" id="WP_014652404.1">
    <property type="nucleotide sequence ID" value="NC_017672.3"/>
</dbReference>
<sequence length="167" mass="18767">MSDSGKTPGTPPEEPMSFKEKTLAASLFGLFLIVVLIFVFAAVFFLFTGTFHLLGIEYDSWRSVFVFIGAGLVSDLVLGFLLLFPKVLCTLYFARSPRWQLFLFLLLLQFTFDLISVHYIDEWMDGVTIGSGAEAAFVLIMLALDKLIPDRKKEKGKWAQGPPQGRF</sequence>
<proteinExistence type="predicted"/>